<dbReference type="Proteomes" id="UP000271098">
    <property type="component" value="Unassembled WGS sequence"/>
</dbReference>
<organism evidence="4">
    <name type="scientific">Gongylonema pulchrum</name>
    <dbReference type="NCBI Taxonomy" id="637853"/>
    <lineage>
        <taxon>Eukaryota</taxon>
        <taxon>Metazoa</taxon>
        <taxon>Ecdysozoa</taxon>
        <taxon>Nematoda</taxon>
        <taxon>Chromadorea</taxon>
        <taxon>Rhabditida</taxon>
        <taxon>Spirurina</taxon>
        <taxon>Spiruromorpha</taxon>
        <taxon>Spiruroidea</taxon>
        <taxon>Gongylonematidae</taxon>
        <taxon>Gongylonema</taxon>
    </lineage>
</organism>
<keyword evidence="1" id="KW-0812">Transmembrane</keyword>
<dbReference type="WBParaSite" id="GPUH_0002318501-mRNA-1">
    <property type="protein sequence ID" value="GPUH_0002318501-mRNA-1"/>
    <property type="gene ID" value="GPUH_0002318501"/>
</dbReference>
<keyword evidence="1" id="KW-1133">Transmembrane helix</keyword>
<accession>A0A183EQB5</accession>
<keyword evidence="1" id="KW-0472">Membrane</keyword>
<gene>
    <name evidence="2" type="ORF">GPUH_LOCUS23154</name>
</gene>
<feature type="transmembrane region" description="Helical" evidence="1">
    <location>
        <begin position="52"/>
        <end position="74"/>
    </location>
</feature>
<proteinExistence type="predicted"/>
<evidence type="ECO:0000313" key="2">
    <source>
        <dbReference type="EMBL" id="VDN41067.1"/>
    </source>
</evidence>
<dbReference type="AlphaFoldDB" id="A0A183EQB5"/>
<dbReference type="OrthoDB" id="6510177at2759"/>
<dbReference type="EMBL" id="UYRT01096972">
    <property type="protein sequence ID" value="VDN41067.1"/>
    <property type="molecule type" value="Genomic_DNA"/>
</dbReference>
<evidence type="ECO:0000313" key="4">
    <source>
        <dbReference type="WBParaSite" id="GPUH_0002318501-mRNA-1"/>
    </source>
</evidence>
<evidence type="ECO:0000313" key="3">
    <source>
        <dbReference type="Proteomes" id="UP000271098"/>
    </source>
</evidence>
<reference evidence="4" key="1">
    <citation type="submission" date="2016-06" db="UniProtKB">
        <authorList>
            <consortium name="WormBaseParasite"/>
        </authorList>
    </citation>
    <scope>IDENTIFICATION</scope>
</reference>
<reference evidence="2 3" key="2">
    <citation type="submission" date="2018-11" db="EMBL/GenBank/DDBJ databases">
        <authorList>
            <consortium name="Pathogen Informatics"/>
        </authorList>
    </citation>
    <scope>NUCLEOTIDE SEQUENCE [LARGE SCALE GENOMIC DNA]</scope>
</reference>
<protein>
    <submittedName>
        <fullName evidence="4">Transposase</fullName>
    </submittedName>
</protein>
<sequence length="82" mass="9540">MRLWYFLRFDTPEFDEMAIAWEDAAASFIAHIQHSRIIDQGLTRNANRLKPYFSVTIVVLIFFTTINALEWKFYSGCGLSSS</sequence>
<evidence type="ECO:0000256" key="1">
    <source>
        <dbReference type="SAM" id="Phobius"/>
    </source>
</evidence>
<keyword evidence="3" id="KW-1185">Reference proteome</keyword>
<name>A0A183EQB5_9BILA</name>